<protein>
    <submittedName>
        <fullName evidence="2">Uncharacterized protein</fullName>
    </submittedName>
</protein>
<comment type="caution">
    <text evidence="2">The sequence shown here is derived from an EMBL/GenBank/DDBJ whole genome shotgun (WGS) entry which is preliminary data.</text>
</comment>
<evidence type="ECO:0000313" key="2">
    <source>
        <dbReference type="EMBL" id="MBB1253559.1"/>
    </source>
</evidence>
<feature type="transmembrane region" description="Helical" evidence="1">
    <location>
        <begin position="92"/>
        <end position="125"/>
    </location>
</feature>
<dbReference type="RefSeq" id="WP_181354030.1">
    <property type="nucleotide sequence ID" value="NZ_JABJWZ010000059.1"/>
</dbReference>
<dbReference type="EMBL" id="JABJWZ010000059">
    <property type="protein sequence ID" value="MBB1253559.1"/>
    <property type="molecule type" value="Genomic_DNA"/>
</dbReference>
<keyword evidence="1" id="KW-0812">Transmembrane</keyword>
<sequence length="146" mass="15069">MSTRSHAAPPRRPAPLALLTAAALLTEAVALAVLLWLLAAFVDAQSMSLADLPSTHLALAARAGGVLLAALPALCAFLLLRRRPPGRVARALLVACCLSHGILGAVAIALVSWTAFITLMLPLALLTWTVQTLPSGPTGLRASTEP</sequence>
<organism evidence="2 3">
    <name type="scientific">Streptomyces alkaliterrae</name>
    <dbReference type="NCBI Taxonomy" id="2213162"/>
    <lineage>
        <taxon>Bacteria</taxon>
        <taxon>Bacillati</taxon>
        <taxon>Actinomycetota</taxon>
        <taxon>Actinomycetes</taxon>
        <taxon>Kitasatosporales</taxon>
        <taxon>Streptomycetaceae</taxon>
        <taxon>Streptomyces</taxon>
    </lineage>
</organism>
<evidence type="ECO:0000256" key="1">
    <source>
        <dbReference type="SAM" id="Phobius"/>
    </source>
</evidence>
<keyword evidence="1" id="KW-0472">Membrane</keyword>
<name>A0A7W3WJP4_9ACTN</name>
<proteinExistence type="predicted"/>
<accession>A0A7W3WJP4</accession>
<feature type="transmembrane region" description="Helical" evidence="1">
    <location>
        <begin position="59"/>
        <end position="80"/>
    </location>
</feature>
<feature type="transmembrane region" description="Helical" evidence="1">
    <location>
        <begin position="16"/>
        <end position="39"/>
    </location>
</feature>
<reference evidence="3" key="1">
    <citation type="submission" date="2020-05" db="EMBL/GenBank/DDBJ databases">
        <title>Classification of alakaliphilic streptomycetes isolated from an alkaline soil next to Lonar Crater, India and a proposal for the recognition of Streptomyces alkaliterrae sp. nov.</title>
        <authorList>
            <person name="Golinska P."/>
        </authorList>
    </citation>
    <scope>NUCLEOTIDE SEQUENCE [LARGE SCALE GENOMIC DNA]</scope>
    <source>
        <strain evidence="3">OF3</strain>
    </source>
</reference>
<evidence type="ECO:0000313" key="3">
    <source>
        <dbReference type="Proteomes" id="UP000525686"/>
    </source>
</evidence>
<dbReference type="AlphaFoldDB" id="A0A7W3WJP4"/>
<keyword evidence="1" id="KW-1133">Transmembrane helix</keyword>
<gene>
    <name evidence="2" type="ORF">H3146_09280</name>
</gene>
<dbReference type="Proteomes" id="UP000525686">
    <property type="component" value="Unassembled WGS sequence"/>
</dbReference>